<accession>Q05HU9</accession>
<sequence>MPPAPVPDRYARIGFPQEADDLFFGKTLLHV</sequence>
<name>Q05HU9_XANOR</name>
<proteinExistence type="predicted"/>
<dbReference type="EMBL" id="AE013598">
    <property type="protein sequence ID" value="ABJ89985.1"/>
    <property type="molecule type" value="Genomic_DNA"/>
</dbReference>
<evidence type="ECO:0000313" key="1">
    <source>
        <dbReference type="EMBL" id="ABJ89985.1"/>
    </source>
</evidence>
<evidence type="ECO:0000313" key="2">
    <source>
        <dbReference type="Proteomes" id="UP000006735"/>
    </source>
</evidence>
<dbReference type="AlphaFoldDB" id="Q05HU9"/>
<gene>
    <name evidence="1" type="ordered locus">XOO4871</name>
</gene>
<protein>
    <submittedName>
        <fullName evidence="1">Uncharacterized protein</fullName>
    </submittedName>
</protein>
<dbReference type="KEGG" id="xoo:XOO4871"/>
<reference evidence="1 2" key="1">
    <citation type="journal article" date="2005" name="Nucleic Acids Res.">
        <title>The genome sequence of Xanthomonas oryzae pathovar oryzae KACC10331, the bacterial blight pathogen of rice.</title>
        <authorList>
            <person name="Lee B.M."/>
            <person name="Park Y.J."/>
            <person name="Park D.S."/>
            <person name="Kang H.W."/>
            <person name="Kim J.G."/>
            <person name="Song E.S."/>
            <person name="Park I.C."/>
            <person name="Yoon U.H."/>
            <person name="Hahn J.H."/>
            <person name="Koo B.S."/>
            <person name="Lee G.B."/>
            <person name="Kim H."/>
            <person name="Park H.S."/>
            <person name="Yoon K.O."/>
            <person name="Kim J.H."/>
            <person name="Jung C.H."/>
            <person name="Koh N.H."/>
            <person name="Seo J.S."/>
            <person name="Go S.J."/>
        </authorList>
    </citation>
    <scope>NUCLEOTIDE SEQUENCE [LARGE SCALE GENOMIC DNA]</scope>
    <source>
        <strain evidence="2">KACC10331 / KXO85</strain>
    </source>
</reference>
<dbReference type="Proteomes" id="UP000006735">
    <property type="component" value="Chromosome"/>
</dbReference>
<dbReference type="HOGENOM" id="CLU_3399151_0_0_6"/>
<organism evidence="1 2">
    <name type="scientific">Xanthomonas oryzae pv. oryzae (strain KACC10331 / KXO85)</name>
    <dbReference type="NCBI Taxonomy" id="291331"/>
    <lineage>
        <taxon>Bacteria</taxon>
        <taxon>Pseudomonadati</taxon>
        <taxon>Pseudomonadota</taxon>
        <taxon>Gammaproteobacteria</taxon>
        <taxon>Lysobacterales</taxon>
        <taxon>Lysobacteraceae</taxon>
        <taxon>Xanthomonas</taxon>
    </lineage>
</organism>
<keyword evidence="2" id="KW-1185">Reference proteome</keyword>